<protein>
    <submittedName>
        <fullName evidence="2">Uncharacterized protein</fullName>
    </submittedName>
</protein>
<gene>
    <name evidence="2" type="ORF">LMG28614_06032</name>
</gene>
<reference evidence="2 3" key="1">
    <citation type="submission" date="2020-04" db="EMBL/GenBank/DDBJ databases">
        <authorList>
            <person name="De Canck E."/>
        </authorList>
    </citation>
    <scope>NUCLEOTIDE SEQUENCE [LARGE SCALE GENOMIC DNA]</scope>
    <source>
        <strain evidence="2 3">LMG 28614</strain>
    </source>
</reference>
<dbReference type="Proteomes" id="UP000494365">
    <property type="component" value="Unassembled WGS sequence"/>
</dbReference>
<evidence type="ECO:0000313" key="3">
    <source>
        <dbReference type="Proteomes" id="UP000494365"/>
    </source>
</evidence>
<evidence type="ECO:0000313" key="2">
    <source>
        <dbReference type="EMBL" id="CAB3804430.1"/>
    </source>
</evidence>
<dbReference type="AlphaFoldDB" id="A0A6S7BVJ3"/>
<accession>A0A6S7BVJ3</accession>
<evidence type="ECO:0000256" key="1">
    <source>
        <dbReference type="SAM" id="SignalP"/>
    </source>
</evidence>
<organism evidence="2 3">
    <name type="scientific">Paraburkholderia ultramafica</name>
    <dbReference type="NCBI Taxonomy" id="1544867"/>
    <lineage>
        <taxon>Bacteria</taxon>
        <taxon>Pseudomonadati</taxon>
        <taxon>Pseudomonadota</taxon>
        <taxon>Betaproteobacteria</taxon>
        <taxon>Burkholderiales</taxon>
        <taxon>Burkholderiaceae</taxon>
        <taxon>Paraburkholderia</taxon>
    </lineage>
</organism>
<sequence>MKISASIAKIVTALSVAGAAASAHAISNHQFFLVNETDQAVVEFYATHLGDPRGPDLLGIQTLPSGYNVLINAYDGDPRHCFFNFKSIMEDGQTVYKRNVNVCEIIRYTISSD</sequence>
<keyword evidence="1" id="KW-0732">Signal</keyword>
<keyword evidence="3" id="KW-1185">Reference proteome</keyword>
<name>A0A6S7BVJ3_9BURK</name>
<feature type="chain" id="PRO_5028935967" evidence="1">
    <location>
        <begin position="26"/>
        <end position="113"/>
    </location>
</feature>
<dbReference type="RefSeq" id="WP_175152996.1">
    <property type="nucleotide sequence ID" value="NZ_CADIKK010000038.1"/>
</dbReference>
<proteinExistence type="predicted"/>
<dbReference type="EMBL" id="CADIKK010000038">
    <property type="protein sequence ID" value="CAB3804430.1"/>
    <property type="molecule type" value="Genomic_DNA"/>
</dbReference>
<feature type="signal peptide" evidence="1">
    <location>
        <begin position="1"/>
        <end position="25"/>
    </location>
</feature>